<reference evidence="2 3" key="1">
    <citation type="submission" date="2014-11" db="EMBL/GenBank/DDBJ databases">
        <title>Genome sequence and analysis of novel Kurthia sp.</title>
        <authorList>
            <person name="Lawson J.N."/>
            <person name="Gonzalez J.E."/>
            <person name="Rinauldi L."/>
            <person name="Xuan Z."/>
            <person name="Firman A."/>
            <person name="Shaddox L."/>
            <person name="Trudeau A."/>
            <person name="Shah S."/>
            <person name="Reiman D."/>
        </authorList>
    </citation>
    <scope>NUCLEOTIDE SEQUENCE [LARGE SCALE GENOMIC DNA]</scope>
    <source>
        <strain evidence="2 3">3B1D</strain>
    </source>
</reference>
<protein>
    <submittedName>
        <fullName evidence="2">Uncharacterized protein</fullName>
    </submittedName>
</protein>
<feature type="transmembrane region" description="Helical" evidence="1">
    <location>
        <begin position="60"/>
        <end position="79"/>
    </location>
</feature>
<feature type="transmembrane region" description="Helical" evidence="1">
    <location>
        <begin position="34"/>
        <end position="54"/>
    </location>
</feature>
<evidence type="ECO:0000313" key="3">
    <source>
        <dbReference type="Proteomes" id="UP000288623"/>
    </source>
</evidence>
<proteinExistence type="predicted"/>
<evidence type="ECO:0000256" key="1">
    <source>
        <dbReference type="SAM" id="Phobius"/>
    </source>
</evidence>
<evidence type="ECO:0000313" key="2">
    <source>
        <dbReference type="EMBL" id="RUS52399.1"/>
    </source>
</evidence>
<organism evidence="2 3">
    <name type="scientific">Candidatus Kurthia intestinigallinarum</name>
    <dbReference type="NCBI Taxonomy" id="1562256"/>
    <lineage>
        <taxon>Bacteria</taxon>
        <taxon>Bacillati</taxon>
        <taxon>Bacillota</taxon>
        <taxon>Bacilli</taxon>
        <taxon>Bacillales</taxon>
        <taxon>Caryophanaceae</taxon>
        <taxon>Kurthia</taxon>
    </lineage>
</organism>
<gene>
    <name evidence="2" type="ORF">QI30_16640</name>
</gene>
<dbReference type="AlphaFoldDB" id="A0A433RPR3"/>
<dbReference type="EMBL" id="JTFC01000042">
    <property type="protein sequence ID" value="RUS52399.1"/>
    <property type="molecule type" value="Genomic_DNA"/>
</dbReference>
<keyword evidence="1" id="KW-0472">Membrane</keyword>
<dbReference type="RefSeq" id="WP_126991725.1">
    <property type="nucleotide sequence ID" value="NZ_JTFC01000042.1"/>
</dbReference>
<name>A0A433RPR3_9BACL</name>
<sequence>MVEFFLTMIGLFIGIAFFLYIGRRLQNRMNKRMTMGIAISYFTAGIVCMLLSFFIPSLFPLLFCGFPVAVCGILSVVRVHMTIDF</sequence>
<dbReference type="OrthoDB" id="9962944at2"/>
<keyword evidence="1" id="KW-0812">Transmembrane</keyword>
<comment type="caution">
    <text evidence="2">The sequence shown here is derived from an EMBL/GenBank/DDBJ whole genome shotgun (WGS) entry which is preliminary data.</text>
</comment>
<dbReference type="Proteomes" id="UP000288623">
    <property type="component" value="Unassembled WGS sequence"/>
</dbReference>
<keyword evidence="1" id="KW-1133">Transmembrane helix</keyword>
<accession>A0A433RPR3</accession>
<keyword evidence="3" id="KW-1185">Reference proteome</keyword>
<feature type="transmembrane region" description="Helical" evidence="1">
    <location>
        <begin position="6"/>
        <end position="22"/>
    </location>
</feature>